<keyword evidence="2" id="KW-1185">Reference proteome</keyword>
<organism evidence="1 2">
    <name type="scientific">Brevibacillus formosus</name>
    <dbReference type="NCBI Taxonomy" id="54913"/>
    <lineage>
        <taxon>Bacteria</taxon>
        <taxon>Bacillati</taxon>
        <taxon>Bacillota</taxon>
        <taxon>Bacilli</taxon>
        <taxon>Bacillales</taxon>
        <taxon>Paenibacillaceae</taxon>
        <taxon>Brevibacillus</taxon>
    </lineage>
</organism>
<protein>
    <submittedName>
        <fullName evidence="1">Uncharacterized protein</fullName>
    </submittedName>
</protein>
<evidence type="ECO:0000313" key="1">
    <source>
        <dbReference type="EMBL" id="GED57264.1"/>
    </source>
</evidence>
<accession>A0ABQ0T1L1</accession>
<proteinExistence type="predicted"/>
<evidence type="ECO:0000313" key="2">
    <source>
        <dbReference type="Proteomes" id="UP000319498"/>
    </source>
</evidence>
<reference evidence="1 2" key="1">
    <citation type="submission" date="2019-06" db="EMBL/GenBank/DDBJ databases">
        <title>Whole genome shotgun sequence of Brevibacillus formosus NBRC 15716.</title>
        <authorList>
            <person name="Hosoyama A."/>
            <person name="Uohara A."/>
            <person name="Ohji S."/>
            <person name="Ichikawa N."/>
        </authorList>
    </citation>
    <scope>NUCLEOTIDE SEQUENCE [LARGE SCALE GENOMIC DNA]</scope>
    <source>
        <strain evidence="1 2">NBRC 15716</strain>
    </source>
</reference>
<dbReference type="EMBL" id="BJOL01000007">
    <property type="protein sequence ID" value="GED57264.1"/>
    <property type="molecule type" value="Genomic_DNA"/>
</dbReference>
<comment type="caution">
    <text evidence="1">The sequence shown here is derived from an EMBL/GenBank/DDBJ whole genome shotgun (WGS) entry which is preliminary data.</text>
</comment>
<sequence length="74" mass="8857">MIGQDLFQFQGRIQKVVFPYQECGEKLKKEERNVGELHEDRDFKGERYFRCNAIFQGYFVIKNDFLNTSSKTLK</sequence>
<gene>
    <name evidence="1" type="ORF">BFO01nite_13960</name>
</gene>
<name>A0ABQ0T1L1_9BACL</name>
<dbReference type="Proteomes" id="UP000319498">
    <property type="component" value="Unassembled WGS sequence"/>
</dbReference>